<name>A0A3S0Z9I5_9BURK</name>
<evidence type="ECO:0000313" key="3">
    <source>
        <dbReference type="Proteomes" id="UP000281118"/>
    </source>
</evidence>
<accession>A0A3S0Z9I5</accession>
<comment type="caution">
    <text evidence="2">The sequence shown here is derived from an EMBL/GenBank/DDBJ whole genome shotgun (WGS) entry which is preliminary data.</text>
</comment>
<dbReference type="Proteomes" id="UP000281118">
    <property type="component" value="Unassembled WGS sequence"/>
</dbReference>
<organism evidence="2 3">
    <name type="scientific">Variovorax guangxiensis</name>
    <dbReference type="NCBI Taxonomy" id="1775474"/>
    <lineage>
        <taxon>Bacteria</taxon>
        <taxon>Pseudomonadati</taxon>
        <taxon>Pseudomonadota</taxon>
        <taxon>Betaproteobacteria</taxon>
        <taxon>Burkholderiales</taxon>
        <taxon>Comamonadaceae</taxon>
        <taxon>Variovorax</taxon>
    </lineage>
</organism>
<dbReference type="PROSITE" id="PS51318">
    <property type="entry name" value="TAT"/>
    <property type="match status" value="1"/>
</dbReference>
<evidence type="ECO:0008006" key="4">
    <source>
        <dbReference type="Google" id="ProtNLM"/>
    </source>
</evidence>
<protein>
    <recommendedName>
        <fullName evidence="4">Lipoprotein</fullName>
    </recommendedName>
</protein>
<evidence type="ECO:0000256" key="1">
    <source>
        <dbReference type="SAM" id="SignalP"/>
    </source>
</evidence>
<proteinExistence type="predicted"/>
<feature type="chain" id="PRO_5018734269" description="Lipoprotein" evidence="1">
    <location>
        <begin position="26"/>
        <end position="149"/>
    </location>
</feature>
<gene>
    <name evidence="2" type="ORF">EJP67_32080</name>
</gene>
<keyword evidence="1" id="KW-0732">Signal</keyword>
<evidence type="ECO:0000313" key="2">
    <source>
        <dbReference type="EMBL" id="RUR71695.1"/>
    </source>
</evidence>
<sequence>MTAPRAARRRRWIAAGLAVAAVAGACTDGYPTRDAPAAGDMSAAEHVHALNDMLRHEARSVDARLTLATPCILRLATTAPGAHESTASLRLETLHIAFSVDERYRVSLAPAANLPAARDHRFVVDGWQDAVAFRSHLQQLQMACVASKD</sequence>
<dbReference type="InterPro" id="IPR006311">
    <property type="entry name" value="TAT_signal"/>
</dbReference>
<dbReference type="RefSeq" id="WP_126025753.1">
    <property type="nucleotide sequence ID" value="NZ_RXFT01000023.1"/>
</dbReference>
<feature type="signal peptide" evidence="1">
    <location>
        <begin position="1"/>
        <end position="25"/>
    </location>
</feature>
<dbReference type="OrthoDB" id="8858896at2"/>
<dbReference type="EMBL" id="RXFT01000023">
    <property type="protein sequence ID" value="RUR71695.1"/>
    <property type="molecule type" value="Genomic_DNA"/>
</dbReference>
<reference evidence="2 3" key="1">
    <citation type="submission" date="2018-12" db="EMBL/GenBank/DDBJ databases">
        <title>The genome sequences of Variovorax guangxiensis DSM 27352.</title>
        <authorList>
            <person name="Gao J."/>
            <person name="Sun J."/>
        </authorList>
    </citation>
    <scope>NUCLEOTIDE SEQUENCE [LARGE SCALE GENOMIC DNA]</scope>
    <source>
        <strain evidence="2 3">DSM 27352</strain>
    </source>
</reference>
<dbReference type="AlphaFoldDB" id="A0A3S0Z9I5"/>
<dbReference type="PROSITE" id="PS51257">
    <property type="entry name" value="PROKAR_LIPOPROTEIN"/>
    <property type="match status" value="1"/>
</dbReference>